<evidence type="ECO:0008006" key="5">
    <source>
        <dbReference type="Google" id="ProtNLM"/>
    </source>
</evidence>
<reference evidence="3 4" key="2">
    <citation type="submission" date="2018-03" db="EMBL/GenBank/DDBJ databases">
        <title>Genetic Diversity and Phenotypic Plasticity of AHL Mediated Quorum Sensing in Environmental Strains of Vibrio mediterranei.</title>
        <authorList>
            <person name="Lantoine F."/>
            <person name="Vouve F."/>
        </authorList>
    </citation>
    <scope>NUCLEOTIDE SEQUENCE [LARGE SCALE GENOMIC DNA]</scope>
    <source>
        <strain evidence="3 4">17LN0615E</strain>
    </source>
</reference>
<protein>
    <recommendedName>
        <fullName evidence="5">Phage coat protein</fullName>
    </recommendedName>
</protein>
<reference evidence="3 4" key="1">
    <citation type="submission" date="2017-09" db="EMBL/GenBank/DDBJ databases">
        <authorList>
            <person name="Girard L."/>
            <person name="Lami R."/>
            <person name="Suzuki M."/>
            <person name="Baudart J."/>
        </authorList>
    </citation>
    <scope>NUCLEOTIDE SEQUENCE [LARGE SCALE GENOMIC DNA]</scope>
    <source>
        <strain evidence="3 4">17LN0615E</strain>
    </source>
</reference>
<name>A0ABX5D4N2_9VIBR</name>
<dbReference type="RefSeq" id="WP_062463521.1">
    <property type="nucleotide sequence ID" value="NZ_FLLQ01000017.1"/>
</dbReference>
<proteinExistence type="predicted"/>
<keyword evidence="1" id="KW-0472">Membrane</keyword>
<keyword evidence="1" id="KW-0812">Transmembrane</keyword>
<evidence type="ECO:0000313" key="4">
    <source>
        <dbReference type="Proteomes" id="UP000238163"/>
    </source>
</evidence>
<keyword evidence="1" id="KW-1133">Transmembrane helix</keyword>
<dbReference type="Proteomes" id="UP000238163">
    <property type="component" value="Unassembled WGS sequence"/>
</dbReference>
<dbReference type="EMBL" id="NWTN01000040">
    <property type="protein sequence ID" value="PRQ64644.1"/>
    <property type="molecule type" value="Genomic_DNA"/>
</dbReference>
<organism evidence="3 4">
    <name type="scientific">Vibrio mediterranei</name>
    <dbReference type="NCBI Taxonomy" id="689"/>
    <lineage>
        <taxon>Bacteria</taxon>
        <taxon>Pseudomonadati</taxon>
        <taxon>Pseudomonadota</taxon>
        <taxon>Gammaproteobacteria</taxon>
        <taxon>Vibrionales</taxon>
        <taxon>Vibrionaceae</taxon>
        <taxon>Vibrio</taxon>
    </lineage>
</organism>
<keyword evidence="2" id="KW-0732">Signal</keyword>
<keyword evidence="4" id="KW-1185">Reference proteome</keyword>
<feature type="transmembrane region" description="Helical" evidence="1">
    <location>
        <begin position="42"/>
        <end position="68"/>
    </location>
</feature>
<comment type="caution">
    <text evidence="3">The sequence shown here is derived from an EMBL/GenBank/DDBJ whole genome shotgun (WGS) entry which is preliminary data.</text>
</comment>
<accession>A0ABX5D4N2</accession>
<gene>
    <name evidence="3" type="ORF">COR51_26395</name>
</gene>
<evidence type="ECO:0000256" key="2">
    <source>
        <dbReference type="SAM" id="SignalP"/>
    </source>
</evidence>
<sequence>MKKLMSKAKTAVLLASVSLAAPMAFAEASTSPVDQIKDAVVGALSGLAAITTVILAVAPVGIGIAIAFKVFGKSKQAVNKA</sequence>
<feature type="signal peptide" evidence="2">
    <location>
        <begin position="1"/>
        <end position="26"/>
    </location>
</feature>
<evidence type="ECO:0000313" key="3">
    <source>
        <dbReference type="EMBL" id="PRQ64644.1"/>
    </source>
</evidence>
<evidence type="ECO:0000256" key="1">
    <source>
        <dbReference type="SAM" id="Phobius"/>
    </source>
</evidence>
<feature type="chain" id="PRO_5045343618" description="Phage coat protein" evidence="2">
    <location>
        <begin position="27"/>
        <end position="81"/>
    </location>
</feature>